<evidence type="ECO:0000256" key="1">
    <source>
        <dbReference type="SAM" id="Coils"/>
    </source>
</evidence>
<dbReference type="PANTHER" id="PTHR41259:SF1">
    <property type="entry name" value="DOUBLE-STRAND BREAK REPAIR RAD50 ATPASE, PUTATIVE-RELATED"/>
    <property type="match status" value="1"/>
</dbReference>
<feature type="domain" description="YhaN AAA" evidence="2">
    <location>
        <begin position="1"/>
        <end position="204"/>
    </location>
</feature>
<organism evidence="3 4">
    <name type="scientific">Rhodopseudomonas faecalis</name>
    <dbReference type="NCBI Taxonomy" id="99655"/>
    <lineage>
        <taxon>Bacteria</taxon>
        <taxon>Pseudomonadati</taxon>
        <taxon>Pseudomonadota</taxon>
        <taxon>Alphaproteobacteria</taxon>
        <taxon>Hyphomicrobiales</taxon>
        <taxon>Nitrobacteraceae</taxon>
        <taxon>Rhodopseudomonas</taxon>
    </lineage>
</organism>
<reference evidence="3 4" key="1">
    <citation type="submission" date="2018-06" db="EMBL/GenBank/DDBJ databases">
        <title>Genomic Encyclopedia of Archaeal and Bacterial Type Strains, Phase II (KMG-II): from individual species to whole genera.</title>
        <authorList>
            <person name="Goeker M."/>
        </authorList>
    </citation>
    <scope>NUCLEOTIDE SEQUENCE [LARGE SCALE GENOMIC DNA]</scope>
    <source>
        <strain evidence="3 4">JCM 11668</strain>
    </source>
</reference>
<name>A0A318TDK1_9BRAD</name>
<feature type="coiled-coil region" evidence="1">
    <location>
        <begin position="497"/>
        <end position="571"/>
    </location>
</feature>
<evidence type="ECO:0000313" key="4">
    <source>
        <dbReference type="Proteomes" id="UP000248148"/>
    </source>
</evidence>
<dbReference type="AlphaFoldDB" id="A0A318TDK1"/>
<feature type="coiled-coil region" evidence="1">
    <location>
        <begin position="377"/>
        <end position="411"/>
    </location>
</feature>
<dbReference type="RefSeq" id="WP_110780878.1">
    <property type="nucleotide sequence ID" value="NZ_QJTI01000010.1"/>
</dbReference>
<proteinExistence type="predicted"/>
<dbReference type="Pfam" id="PF13514">
    <property type="entry name" value="AAA_27"/>
    <property type="match status" value="1"/>
</dbReference>
<gene>
    <name evidence="3" type="ORF">BJ122_11043</name>
</gene>
<dbReference type="SUPFAM" id="SSF52540">
    <property type="entry name" value="P-loop containing nucleoside triphosphate hydrolases"/>
    <property type="match status" value="1"/>
</dbReference>
<dbReference type="EMBL" id="QJTI01000010">
    <property type="protein sequence ID" value="PYF02706.1"/>
    <property type="molecule type" value="Genomic_DNA"/>
</dbReference>
<keyword evidence="1" id="KW-0175">Coiled coil</keyword>
<feature type="coiled-coil region" evidence="1">
    <location>
        <begin position="787"/>
        <end position="814"/>
    </location>
</feature>
<accession>A0A318TDK1</accession>
<dbReference type="PANTHER" id="PTHR41259">
    <property type="entry name" value="DOUBLE-STRAND BREAK REPAIR RAD50 ATPASE, PUTATIVE-RELATED"/>
    <property type="match status" value="1"/>
</dbReference>
<dbReference type="InterPro" id="IPR038734">
    <property type="entry name" value="YhaN_AAA"/>
</dbReference>
<sequence>MRFEQLTLERYGAFTDRVLSFRPGAALHVVLGANEAGKTTALTAIGDFLFGFGARTDHAFRHDSKTLRIGATLIRSDGGVLTARRRKGNKNTLVDGDDQPLPDELLAPLLAGLTRPTFDAEYGLTARALRDGGHELLKADGRLAETLAASSAGMTALSRLRQQLQDRADELFTARRSAGKPFYVAAERRDSADRALREAIVTRDALRQAEDAVTAARQQLDDLNAAHAQSGTTLARWQRVLRTKAQLARLDGITAELMALADLPEISAAQLESWQAALASCTEIDQQVAALDEAASADAAEIAAASRDERVLAEGALIDALRERLGAVRKAIDDLPRRQQARESAQTALNGAARRLGLPSHVELLQKLPTELALAGARELIDKWRSAEQQLARAEERAERARREHDESLASEAAATIVVDIEQARQRFEALGDLSAKVERYHLDSATWQRDSDLIAAQLAALDPCPGSAAQLRALPLPDGAAIARFVREFALRETELQRLQDEVAGQDNEIARLEHDLAKLAGEASVPTRTDLIEARRGRNDQIAASRAALDAEREQRAQLLDQLERAALHVDDVTDRLLSDTERATRREDAQQRLAQGHLERAARTRKLDELRQRCDELQQDWLALWRSSAIKPRTPAEMQSWRERVDGLLERLGRCDQQKTALDALAASIASAKTAVIAFLEWSGRAGDPALPAEVLYQEAKARLNSLQDAWTEARSRDATRQRIARDLREAESERAAAQAALAADRAAWPAAMRAIGVDQQATAAQAAAALEVWSTVAAPKANYESEQHRVAAIEADLAAFERDVAALAARIAPELASVPAQQALSRLIERLTAARRADDHCQRLAGNEEKRAGKRRELQAQRAVAAQVLDQARVIFAADDIAALAEPLRRAAARQALELEQARLRRDLHEIGDGRDESELRQERIGLDLDTLPAEIDREQLQQKLLFKQIETASAAWHQACTDRDQLSRGRNAAAAAAARADADAELLGIAERWLLQAAAAKLAGRAVERHRQRVQDPLITRAGELFALATAGAFAGLGVDFDDDDRPVLVTRRGNDERVPVAGLSEGTRDQLFLALRLAMLEGRHGEPLPFIGDDLLASFDEPRTAAMLQLLAAAGARQQIIVFTHHRHVAELAAALPNAAADIIAL</sequence>
<protein>
    <submittedName>
        <fullName evidence="3">Uncharacterized protein YhaN</fullName>
    </submittedName>
</protein>
<comment type="caution">
    <text evidence="3">The sequence shown here is derived from an EMBL/GenBank/DDBJ whole genome shotgun (WGS) entry which is preliminary data.</text>
</comment>
<dbReference type="OrthoDB" id="9764467at2"/>
<dbReference type="InterPro" id="IPR027417">
    <property type="entry name" value="P-loop_NTPase"/>
</dbReference>
<keyword evidence="4" id="KW-1185">Reference proteome</keyword>
<evidence type="ECO:0000313" key="3">
    <source>
        <dbReference type="EMBL" id="PYF02706.1"/>
    </source>
</evidence>
<evidence type="ECO:0000259" key="2">
    <source>
        <dbReference type="Pfam" id="PF13514"/>
    </source>
</evidence>
<dbReference type="Proteomes" id="UP000248148">
    <property type="component" value="Unassembled WGS sequence"/>
</dbReference>
<feature type="coiled-coil region" evidence="1">
    <location>
        <begin position="700"/>
        <end position="751"/>
    </location>
</feature>
<dbReference type="Gene3D" id="3.40.50.300">
    <property type="entry name" value="P-loop containing nucleotide triphosphate hydrolases"/>
    <property type="match status" value="2"/>
</dbReference>